<reference evidence="4" key="1">
    <citation type="submission" date="2017-02" db="UniProtKB">
        <authorList>
            <consortium name="WormBaseParasite"/>
        </authorList>
    </citation>
    <scope>IDENTIFICATION</scope>
</reference>
<dbReference type="STRING" id="51028.A0A0N4V8K2"/>
<dbReference type="CDD" id="cd12153">
    <property type="entry name" value="F1-ATPase_epsilon"/>
    <property type="match status" value="1"/>
</dbReference>
<dbReference type="SUPFAM" id="SSF48690">
    <property type="entry name" value="Epsilon subunit of mitochondrial F1F0-ATP synthase"/>
    <property type="match status" value="1"/>
</dbReference>
<evidence type="ECO:0000313" key="4">
    <source>
        <dbReference type="WBParaSite" id="EVEC_0000671301-mRNA-1"/>
    </source>
</evidence>
<dbReference type="Pfam" id="PF04627">
    <property type="entry name" value="ATP-synt_Eps"/>
    <property type="match status" value="1"/>
</dbReference>
<dbReference type="Gene3D" id="1.10.1620.20">
    <property type="entry name" value="ATP synthase, F1 complex, epsilon subunit superfamily, mitochondrial"/>
    <property type="match status" value="1"/>
</dbReference>
<dbReference type="OrthoDB" id="269124at2759"/>
<dbReference type="GO" id="GO:0042776">
    <property type="term" value="P:proton motive force-driven mitochondrial ATP synthesis"/>
    <property type="evidence" value="ECO:0007669"/>
    <property type="project" value="TreeGrafter"/>
</dbReference>
<dbReference type="PANTHER" id="PTHR12448">
    <property type="entry name" value="ATP SYNTHASE EPSILON CHAIN, MITOCHONDRIAL"/>
    <property type="match status" value="1"/>
</dbReference>
<dbReference type="GO" id="GO:0046933">
    <property type="term" value="F:proton-transporting ATP synthase activity, rotational mechanism"/>
    <property type="evidence" value="ECO:0007669"/>
    <property type="project" value="InterPro"/>
</dbReference>
<dbReference type="InterPro" id="IPR036742">
    <property type="entry name" value="ATP_synth_F1_esu_sf_mt"/>
</dbReference>
<accession>A0A0N4V8K2</accession>
<evidence type="ECO:0000256" key="1">
    <source>
        <dbReference type="ARBA" id="ARBA00009502"/>
    </source>
</evidence>
<dbReference type="Proteomes" id="UP000274131">
    <property type="component" value="Unassembled WGS sequence"/>
</dbReference>
<organism evidence="4">
    <name type="scientific">Enterobius vermicularis</name>
    <name type="common">Human pinworm</name>
    <dbReference type="NCBI Taxonomy" id="51028"/>
    <lineage>
        <taxon>Eukaryota</taxon>
        <taxon>Metazoa</taxon>
        <taxon>Ecdysozoa</taxon>
        <taxon>Nematoda</taxon>
        <taxon>Chromadorea</taxon>
        <taxon>Rhabditida</taxon>
        <taxon>Spirurina</taxon>
        <taxon>Oxyuridomorpha</taxon>
        <taxon>Oxyuroidea</taxon>
        <taxon>Oxyuridae</taxon>
        <taxon>Enterobius</taxon>
    </lineage>
</organism>
<name>A0A0N4V8K2_ENTVE</name>
<dbReference type="InterPro" id="IPR006721">
    <property type="entry name" value="ATP_synth_F1_esu_mt"/>
</dbReference>
<dbReference type="AlphaFoldDB" id="A0A0N4V8K2"/>
<dbReference type="WBParaSite" id="EVEC_0000671301-mRNA-1">
    <property type="protein sequence ID" value="EVEC_0000671301-mRNA-1"/>
    <property type="gene ID" value="EVEC_0000671301"/>
</dbReference>
<dbReference type="GO" id="GO:0045259">
    <property type="term" value="C:proton-transporting ATP synthase complex"/>
    <property type="evidence" value="ECO:0007669"/>
    <property type="project" value="InterPro"/>
</dbReference>
<proteinExistence type="inferred from homology"/>
<sequence>MWRSVGLTYVRYSQIAAAITRRCLRNVAKDGGKGQESTVKFTYWDAGKPVKQS</sequence>
<reference evidence="2 3" key="2">
    <citation type="submission" date="2018-10" db="EMBL/GenBank/DDBJ databases">
        <authorList>
            <consortium name="Pathogen Informatics"/>
        </authorList>
    </citation>
    <scope>NUCLEOTIDE SEQUENCE [LARGE SCALE GENOMIC DNA]</scope>
</reference>
<dbReference type="GO" id="GO:0005743">
    <property type="term" value="C:mitochondrial inner membrane"/>
    <property type="evidence" value="ECO:0007669"/>
    <property type="project" value="InterPro"/>
</dbReference>
<dbReference type="EMBL" id="UXUI01008444">
    <property type="protein sequence ID" value="VDD91510.1"/>
    <property type="molecule type" value="Genomic_DNA"/>
</dbReference>
<comment type="similarity">
    <text evidence="1">Belongs to the eukaryotic ATPase epsilon family.</text>
</comment>
<evidence type="ECO:0000313" key="3">
    <source>
        <dbReference type="Proteomes" id="UP000274131"/>
    </source>
</evidence>
<dbReference type="PANTHER" id="PTHR12448:SF0">
    <property type="entry name" value="ATP SYNTHASE SUBUNIT EPSILON, MITOCHONDRIAL"/>
    <property type="match status" value="1"/>
</dbReference>
<protein>
    <submittedName>
        <fullName evidence="4">ATP synthase subunit epsilon, mitochondrial</fullName>
    </submittedName>
</protein>
<evidence type="ECO:0000313" key="2">
    <source>
        <dbReference type="EMBL" id="VDD91510.1"/>
    </source>
</evidence>
<gene>
    <name evidence="2" type="ORF">EVEC_LOCUS6261</name>
</gene>
<keyword evidence="3" id="KW-1185">Reference proteome</keyword>